<dbReference type="PANTHER" id="PTHR43179">
    <property type="entry name" value="RHAMNOSYLTRANSFERASE WBBL"/>
    <property type="match status" value="1"/>
</dbReference>
<protein>
    <submittedName>
        <fullName evidence="2">Glycosyltransferase family 2 protein</fullName>
    </submittedName>
</protein>
<evidence type="ECO:0000313" key="2">
    <source>
        <dbReference type="EMBL" id="RFM35842.1"/>
    </source>
</evidence>
<dbReference type="AlphaFoldDB" id="A0A3E1P6P7"/>
<name>A0A3E1P6P7_9BACT</name>
<dbReference type="InterPro" id="IPR029044">
    <property type="entry name" value="Nucleotide-diphossugar_trans"/>
</dbReference>
<organism evidence="2 3">
    <name type="scientific">Chitinophaga silvisoli</name>
    <dbReference type="NCBI Taxonomy" id="2291814"/>
    <lineage>
        <taxon>Bacteria</taxon>
        <taxon>Pseudomonadati</taxon>
        <taxon>Bacteroidota</taxon>
        <taxon>Chitinophagia</taxon>
        <taxon>Chitinophagales</taxon>
        <taxon>Chitinophagaceae</taxon>
        <taxon>Chitinophaga</taxon>
    </lineage>
</organism>
<feature type="domain" description="Glycosyltransferase 2-like" evidence="1">
    <location>
        <begin position="5"/>
        <end position="110"/>
    </location>
</feature>
<proteinExistence type="predicted"/>
<dbReference type="Gene3D" id="3.90.550.10">
    <property type="entry name" value="Spore Coat Polysaccharide Biosynthesis Protein SpsA, Chain A"/>
    <property type="match status" value="1"/>
</dbReference>
<comment type="caution">
    <text evidence="2">The sequence shown here is derived from an EMBL/GenBank/DDBJ whole genome shotgun (WGS) entry which is preliminary data.</text>
</comment>
<dbReference type="EMBL" id="QTJV01000002">
    <property type="protein sequence ID" value="RFM35842.1"/>
    <property type="molecule type" value="Genomic_DNA"/>
</dbReference>
<dbReference type="CDD" id="cd04186">
    <property type="entry name" value="GT_2_like_c"/>
    <property type="match status" value="1"/>
</dbReference>
<dbReference type="GO" id="GO:0016740">
    <property type="term" value="F:transferase activity"/>
    <property type="evidence" value="ECO:0007669"/>
    <property type="project" value="UniProtKB-KW"/>
</dbReference>
<keyword evidence="3" id="KW-1185">Reference proteome</keyword>
<gene>
    <name evidence="2" type="ORF">DXN04_10780</name>
</gene>
<evidence type="ECO:0000313" key="3">
    <source>
        <dbReference type="Proteomes" id="UP000261174"/>
    </source>
</evidence>
<evidence type="ECO:0000259" key="1">
    <source>
        <dbReference type="Pfam" id="PF00535"/>
    </source>
</evidence>
<dbReference type="InterPro" id="IPR001173">
    <property type="entry name" value="Glyco_trans_2-like"/>
</dbReference>
<dbReference type="PANTHER" id="PTHR43179:SF7">
    <property type="entry name" value="RHAMNOSYLTRANSFERASE WBBL"/>
    <property type="match status" value="1"/>
</dbReference>
<keyword evidence="2" id="KW-0808">Transferase</keyword>
<accession>A0A3E1P6P7</accession>
<sequence>MKVYVVIVIYNGLKWIDRCFGSLRQSVLPVTVIAIDNGSTDGSVEKIRADFPEVQLMEAESNLGFGKANNMGMELAEKAGADYIFLFNQDAWIEGDTLQGLVTVAASNKDFGIISPIHLNGSYTGLDINFSNYIAPDKCEGLVSDMFIRQLKPVYDLEFVNAAAWLVSMACYRKVGGFEPLFFFYGEDWNYCQRVRAHNFKIGVAPAYTICHDREVRKGKLNPTPDKLRERTMSLSVLLDITNGWTSRVLLFTRIRLVGLLASTLRLKPVSAGYHLREICYLLTHYSKIKSIRRGYKE</sequence>
<reference evidence="2 3" key="1">
    <citation type="submission" date="2018-08" db="EMBL/GenBank/DDBJ databases">
        <title>Chitinophaga sp. K20C18050901, a novel bacterium isolated from forest soil.</title>
        <authorList>
            <person name="Wang C."/>
        </authorList>
    </citation>
    <scope>NUCLEOTIDE SEQUENCE [LARGE SCALE GENOMIC DNA]</scope>
    <source>
        <strain evidence="2 3">K20C18050901</strain>
    </source>
</reference>
<dbReference type="OrthoDB" id="9771846at2"/>
<dbReference type="Proteomes" id="UP000261174">
    <property type="component" value="Unassembled WGS sequence"/>
</dbReference>
<dbReference type="Pfam" id="PF00535">
    <property type="entry name" value="Glycos_transf_2"/>
    <property type="match status" value="1"/>
</dbReference>
<dbReference type="SUPFAM" id="SSF53448">
    <property type="entry name" value="Nucleotide-diphospho-sugar transferases"/>
    <property type="match status" value="1"/>
</dbReference>